<sequence>MARVAPEASEITPVGSGKRSSSAIFSDDDSVNSDQSDNTVKSLDKEASDFFQLVKRKSRKVTRRLHKSSGNIPFHTFAFKEERKVKAVIKGIRPEFETVDIKDDFIKQDYLALAMHRMHRRNGTVLVNAIGVNYTDTRLLTALLNRNASSAWSHIGPRIAIATKNQEVNHPVVIAVRNIRPIMVSDRKRLKHKPPKFSTKNWTNLLINRTVNQNQFPPLVQSNNPTVWVDSKHFYKAAGARISRPAPPTPPCREQMEETVSMD</sequence>
<comment type="caution">
    <text evidence="2">The sequence shown here is derived from an EMBL/GenBank/DDBJ whole genome shotgun (WGS) entry which is preliminary data.</text>
</comment>
<feature type="region of interest" description="Disordered" evidence="1">
    <location>
        <begin position="1"/>
        <end position="40"/>
    </location>
</feature>
<gene>
    <name evidence="2" type="ORF">EVAR_41676_1</name>
</gene>
<dbReference type="Proteomes" id="UP000299102">
    <property type="component" value="Unassembled WGS sequence"/>
</dbReference>
<proteinExistence type="predicted"/>
<name>A0A4C1VNA6_EUMVA</name>
<dbReference type="AlphaFoldDB" id="A0A4C1VNA6"/>
<accession>A0A4C1VNA6</accession>
<feature type="region of interest" description="Disordered" evidence="1">
    <location>
        <begin position="241"/>
        <end position="263"/>
    </location>
</feature>
<organism evidence="2 3">
    <name type="scientific">Eumeta variegata</name>
    <name type="common">Bagworm moth</name>
    <name type="synonym">Eumeta japonica</name>
    <dbReference type="NCBI Taxonomy" id="151549"/>
    <lineage>
        <taxon>Eukaryota</taxon>
        <taxon>Metazoa</taxon>
        <taxon>Ecdysozoa</taxon>
        <taxon>Arthropoda</taxon>
        <taxon>Hexapoda</taxon>
        <taxon>Insecta</taxon>
        <taxon>Pterygota</taxon>
        <taxon>Neoptera</taxon>
        <taxon>Endopterygota</taxon>
        <taxon>Lepidoptera</taxon>
        <taxon>Glossata</taxon>
        <taxon>Ditrysia</taxon>
        <taxon>Tineoidea</taxon>
        <taxon>Psychidae</taxon>
        <taxon>Oiketicinae</taxon>
        <taxon>Eumeta</taxon>
    </lineage>
</organism>
<dbReference type="OrthoDB" id="8123886at2759"/>
<evidence type="ECO:0000313" key="3">
    <source>
        <dbReference type="Proteomes" id="UP000299102"/>
    </source>
</evidence>
<evidence type="ECO:0000256" key="1">
    <source>
        <dbReference type="SAM" id="MobiDB-lite"/>
    </source>
</evidence>
<evidence type="ECO:0000313" key="2">
    <source>
        <dbReference type="EMBL" id="GBP40596.1"/>
    </source>
</evidence>
<keyword evidence="3" id="KW-1185">Reference proteome</keyword>
<dbReference type="EMBL" id="BGZK01000384">
    <property type="protein sequence ID" value="GBP40596.1"/>
    <property type="molecule type" value="Genomic_DNA"/>
</dbReference>
<protein>
    <submittedName>
        <fullName evidence="2">Uncharacterized protein</fullName>
    </submittedName>
</protein>
<reference evidence="2 3" key="1">
    <citation type="journal article" date="2019" name="Commun. Biol.">
        <title>The bagworm genome reveals a unique fibroin gene that provides high tensile strength.</title>
        <authorList>
            <person name="Kono N."/>
            <person name="Nakamura H."/>
            <person name="Ohtoshi R."/>
            <person name="Tomita M."/>
            <person name="Numata K."/>
            <person name="Arakawa K."/>
        </authorList>
    </citation>
    <scope>NUCLEOTIDE SEQUENCE [LARGE SCALE GENOMIC DNA]</scope>
</reference>